<reference evidence="2 3" key="1">
    <citation type="journal article" date="2019" name="Int. J. Syst. Evol. Microbiol.">
        <title>The Global Catalogue of Microorganisms (GCM) 10K type strain sequencing project: providing services to taxonomists for standard genome sequencing and annotation.</title>
        <authorList>
            <consortium name="The Broad Institute Genomics Platform"/>
            <consortium name="The Broad Institute Genome Sequencing Center for Infectious Disease"/>
            <person name="Wu L."/>
            <person name="Ma J."/>
        </authorList>
    </citation>
    <scope>NUCLEOTIDE SEQUENCE [LARGE SCALE GENOMIC DNA]</scope>
    <source>
        <strain evidence="2 3">JCM 9731</strain>
    </source>
</reference>
<keyword evidence="1" id="KW-1133">Transmembrane helix</keyword>
<sequence length="91" mass="10499">MQYAPHIIHPHGSFQPQFRNQHDSRFFPFFPFVLGGLAGLAAAPLFYRPPYYYPPYPAPYPMPYPAYQPYGSYYGTGGYPIQETINIYPSQ</sequence>
<keyword evidence="1" id="KW-0472">Membrane</keyword>
<protein>
    <recommendedName>
        <fullName evidence="4">Spore coat protein</fullName>
    </recommendedName>
</protein>
<keyword evidence="1" id="KW-0812">Transmembrane</keyword>
<feature type="transmembrane region" description="Helical" evidence="1">
    <location>
        <begin position="26"/>
        <end position="47"/>
    </location>
</feature>
<evidence type="ECO:0000313" key="3">
    <source>
        <dbReference type="Proteomes" id="UP001500782"/>
    </source>
</evidence>
<gene>
    <name evidence="2" type="ORF">GCM10008967_14350</name>
</gene>
<accession>A0ABN0W4G2</accession>
<evidence type="ECO:0008006" key="4">
    <source>
        <dbReference type="Google" id="ProtNLM"/>
    </source>
</evidence>
<comment type="caution">
    <text evidence="2">The sequence shown here is derived from an EMBL/GenBank/DDBJ whole genome shotgun (WGS) entry which is preliminary data.</text>
</comment>
<organism evidence="2 3">
    <name type="scientific">Bacillus carboniphilus</name>
    <dbReference type="NCBI Taxonomy" id="86663"/>
    <lineage>
        <taxon>Bacteria</taxon>
        <taxon>Bacillati</taxon>
        <taxon>Bacillota</taxon>
        <taxon>Bacilli</taxon>
        <taxon>Bacillales</taxon>
        <taxon>Bacillaceae</taxon>
        <taxon>Bacillus</taxon>
    </lineage>
</organism>
<dbReference type="Proteomes" id="UP001500782">
    <property type="component" value="Unassembled WGS sequence"/>
</dbReference>
<name>A0ABN0W4G2_9BACI</name>
<dbReference type="EMBL" id="BAAADJ010000014">
    <property type="protein sequence ID" value="GAA0324869.1"/>
    <property type="molecule type" value="Genomic_DNA"/>
</dbReference>
<evidence type="ECO:0000256" key="1">
    <source>
        <dbReference type="SAM" id="Phobius"/>
    </source>
</evidence>
<dbReference type="RefSeq" id="WP_343797690.1">
    <property type="nucleotide sequence ID" value="NZ_BAAADJ010000014.1"/>
</dbReference>
<keyword evidence="3" id="KW-1185">Reference proteome</keyword>
<proteinExistence type="predicted"/>
<evidence type="ECO:0000313" key="2">
    <source>
        <dbReference type="EMBL" id="GAA0324869.1"/>
    </source>
</evidence>